<dbReference type="PIRSF" id="PIRSF016578">
    <property type="entry name" value="HsaA"/>
    <property type="match status" value="1"/>
</dbReference>
<feature type="domain" description="Acyl-CoA dehydrogenase C-terminal" evidence="2">
    <location>
        <begin position="237"/>
        <end position="356"/>
    </location>
</feature>
<accession>A0A381N5C6</accession>
<gene>
    <name evidence="3" type="ORF">METZ01_LOCUS2665</name>
</gene>
<dbReference type="Pfam" id="PF08028">
    <property type="entry name" value="Acyl-CoA_dh_2"/>
    <property type="match status" value="1"/>
</dbReference>
<name>A0A381N5C6_9ZZZZ</name>
<evidence type="ECO:0000259" key="2">
    <source>
        <dbReference type="Pfam" id="PF08028"/>
    </source>
</evidence>
<reference evidence="3" key="1">
    <citation type="submission" date="2018-05" db="EMBL/GenBank/DDBJ databases">
        <authorList>
            <person name="Lanie J.A."/>
            <person name="Ng W.-L."/>
            <person name="Kazmierczak K.M."/>
            <person name="Andrzejewski T.M."/>
            <person name="Davidsen T.M."/>
            <person name="Wayne K.J."/>
            <person name="Tettelin H."/>
            <person name="Glass J.I."/>
            <person name="Rusch D."/>
            <person name="Podicherti R."/>
            <person name="Tsui H.-C.T."/>
            <person name="Winkler M.E."/>
        </authorList>
    </citation>
    <scope>NUCLEOTIDE SEQUENCE</scope>
</reference>
<dbReference type="InterPro" id="IPR009100">
    <property type="entry name" value="AcylCoA_DH/oxidase_NM_dom_sf"/>
</dbReference>
<dbReference type="Gene3D" id="2.40.110.10">
    <property type="entry name" value="Butyryl-CoA Dehydrogenase, subunit A, domain 2"/>
    <property type="match status" value="1"/>
</dbReference>
<dbReference type="InterPro" id="IPR050741">
    <property type="entry name" value="Acyl-CoA_dehydrogenase"/>
</dbReference>
<organism evidence="3">
    <name type="scientific">marine metagenome</name>
    <dbReference type="NCBI Taxonomy" id="408172"/>
    <lineage>
        <taxon>unclassified sequences</taxon>
        <taxon>metagenomes</taxon>
        <taxon>ecological metagenomes</taxon>
    </lineage>
</organism>
<dbReference type="GO" id="GO:0016712">
    <property type="term" value="F:oxidoreductase activity, acting on paired donors, with incorporation or reduction of molecular oxygen, reduced flavin or flavoprotein as one donor, and incorporation of one atom of oxygen"/>
    <property type="evidence" value="ECO:0007669"/>
    <property type="project" value="TreeGrafter"/>
</dbReference>
<dbReference type="InterPro" id="IPR037069">
    <property type="entry name" value="AcylCoA_DH/ox_N_sf"/>
</dbReference>
<evidence type="ECO:0000256" key="1">
    <source>
        <dbReference type="ARBA" id="ARBA00023002"/>
    </source>
</evidence>
<dbReference type="AlphaFoldDB" id="A0A381N5C6"/>
<keyword evidence="1" id="KW-0560">Oxidoreductase</keyword>
<dbReference type="EMBL" id="UINC01000136">
    <property type="protein sequence ID" value="SUZ49811.1"/>
    <property type="molecule type" value="Genomic_DNA"/>
</dbReference>
<dbReference type="GO" id="GO:0033539">
    <property type="term" value="P:fatty acid beta-oxidation using acyl-CoA dehydrogenase"/>
    <property type="evidence" value="ECO:0007669"/>
    <property type="project" value="TreeGrafter"/>
</dbReference>
<dbReference type="InterPro" id="IPR046373">
    <property type="entry name" value="Acyl-CoA_Oxase/DH_mid-dom_sf"/>
</dbReference>
<proteinExistence type="predicted"/>
<protein>
    <recommendedName>
        <fullName evidence="2">Acyl-CoA dehydrogenase C-terminal domain-containing protein</fullName>
    </recommendedName>
</protein>
<dbReference type="Gene3D" id="1.10.540.10">
    <property type="entry name" value="Acyl-CoA dehydrogenase/oxidase, N-terminal domain"/>
    <property type="match status" value="1"/>
</dbReference>
<dbReference type="InterPro" id="IPR013107">
    <property type="entry name" value="Acyl-CoA_DH_C"/>
</dbReference>
<sequence length="384" mass="42606">MVDQVLAPDELLRRASQLVPLLKERAAQTEELRRIPDDTIQDLLSSELHLIGVPQRFGGLDVDYGLMLEVAALLGSGCGSTSWCYSIWSAHSWLVGYWPLEAQEEVFGNSRDVLTSSSLNAGKSTMEKTASGFRLSGRWEFSSGCDAAQWVMVGTDVPEGRVWVLVPRSDYEISDTWFVSGLKGTGSKDIVIKDVSVPQHRILDRDRGGDEERNGWEIHQQIRYRLPLLVLLGWDLVAPMVGIAQGMIEGFTEGLTGSSGPGRTADSDAVQLRLSQASGELDAARALMRSDLRETFDKAQKGETFTTLERSRLRRDKAFIAQLCLRSVNRLFEFSGGHGIFESESLQRYHRDIQAAVRRDGFIMEIGGLQYGRVALGLDPNGRI</sequence>
<dbReference type="SUPFAM" id="SSF47203">
    <property type="entry name" value="Acyl-CoA dehydrogenase C-terminal domain-like"/>
    <property type="match status" value="1"/>
</dbReference>
<dbReference type="PANTHER" id="PTHR48083">
    <property type="entry name" value="MEDIUM-CHAIN SPECIFIC ACYL-COA DEHYDROGENASE, MITOCHONDRIAL-RELATED"/>
    <property type="match status" value="1"/>
</dbReference>
<dbReference type="GO" id="GO:0005737">
    <property type="term" value="C:cytoplasm"/>
    <property type="evidence" value="ECO:0007669"/>
    <property type="project" value="TreeGrafter"/>
</dbReference>
<dbReference type="PANTHER" id="PTHR48083:SF19">
    <property type="entry name" value="FLAVIN-DEPENDENT MONOOXYGENASE, OXYGENASE SUBUNIT HSAA"/>
    <property type="match status" value="1"/>
</dbReference>
<dbReference type="SUPFAM" id="SSF56645">
    <property type="entry name" value="Acyl-CoA dehydrogenase NM domain-like"/>
    <property type="match status" value="1"/>
</dbReference>
<evidence type="ECO:0000313" key="3">
    <source>
        <dbReference type="EMBL" id="SUZ49811.1"/>
    </source>
</evidence>
<dbReference type="GO" id="GO:0050660">
    <property type="term" value="F:flavin adenine dinucleotide binding"/>
    <property type="evidence" value="ECO:0007669"/>
    <property type="project" value="InterPro"/>
</dbReference>
<dbReference type="InterPro" id="IPR036250">
    <property type="entry name" value="AcylCo_DH-like_C"/>
</dbReference>
<dbReference type="GO" id="GO:0003995">
    <property type="term" value="F:acyl-CoA dehydrogenase activity"/>
    <property type="evidence" value="ECO:0007669"/>
    <property type="project" value="TreeGrafter"/>
</dbReference>
<dbReference type="Gene3D" id="1.20.140.10">
    <property type="entry name" value="Butyryl-CoA Dehydrogenase, subunit A, domain 3"/>
    <property type="match status" value="1"/>
</dbReference>